<evidence type="ECO:0000259" key="1">
    <source>
        <dbReference type="SMART" id="SM00347"/>
    </source>
</evidence>
<dbReference type="SMART" id="SM00347">
    <property type="entry name" value="HTH_MARR"/>
    <property type="match status" value="1"/>
</dbReference>
<feature type="domain" description="HTH marR-type" evidence="1">
    <location>
        <begin position="42"/>
        <end position="141"/>
    </location>
</feature>
<gene>
    <name evidence="2" type="ORF">FNQ90_15835</name>
</gene>
<dbReference type="SUPFAM" id="SSF46785">
    <property type="entry name" value="Winged helix' DNA-binding domain"/>
    <property type="match status" value="1"/>
</dbReference>
<dbReference type="InterPro" id="IPR036390">
    <property type="entry name" value="WH_DNA-bd_sf"/>
</dbReference>
<dbReference type="GO" id="GO:0006950">
    <property type="term" value="P:response to stress"/>
    <property type="evidence" value="ECO:0007669"/>
    <property type="project" value="TreeGrafter"/>
</dbReference>
<dbReference type="EMBL" id="VKHT01000521">
    <property type="protein sequence ID" value="MBB0245532.1"/>
    <property type="molecule type" value="Genomic_DNA"/>
</dbReference>
<protein>
    <submittedName>
        <fullName evidence="2">MarR family transcriptional regulator</fullName>
    </submittedName>
</protein>
<dbReference type="Gene3D" id="1.10.10.10">
    <property type="entry name" value="Winged helix-like DNA-binding domain superfamily/Winged helix DNA-binding domain"/>
    <property type="match status" value="1"/>
</dbReference>
<dbReference type="InterPro" id="IPR036388">
    <property type="entry name" value="WH-like_DNA-bd_sf"/>
</dbReference>
<dbReference type="InterPro" id="IPR000835">
    <property type="entry name" value="HTH_MarR-typ"/>
</dbReference>
<organism evidence="2 3">
    <name type="scientific">Streptomyces alkaliphilus</name>
    <dbReference type="NCBI Taxonomy" id="1472722"/>
    <lineage>
        <taxon>Bacteria</taxon>
        <taxon>Bacillati</taxon>
        <taxon>Actinomycetota</taxon>
        <taxon>Actinomycetes</taxon>
        <taxon>Kitasatosporales</taxon>
        <taxon>Streptomycetaceae</taxon>
        <taxon>Streptomyces</taxon>
    </lineage>
</organism>
<dbReference type="PANTHER" id="PTHR33164:SF99">
    <property type="entry name" value="MARR FAMILY REGULATORY PROTEIN"/>
    <property type="match status" value="1"/>
</dbReference>
<dbReference type="RefSeq" id="WP_182607006.1">
    <property type="nucleotide sequence ID" value="NZ_VKHT01000521.1"/>
</dbReference>
<comment type="caution">
    <text evidence="2">The sequence shown here is derived from an EMBL/GenBank/DDBJ whole genome shotgun (WGS) entry which is preliminary data.</text>
</comment>
<keyword evidence="3" id="KW-1185">Reference proteome</keyword>
<sequence>MAEATGDAGTTGGAAPTAPELLDACALGVLRLNGRFLALSEELARPAGLTAARRQVLAAVLRAPLPVAGIARGMGVSRQGVQRLADALVADGLADWEPNPAHLRAKLLTATPAGREAMRRISPDHAAFAERLCAALGGPGRLTEVVGALEELARAVEAAGGTAAVPESPPGTR</sequence>
<dbReference type="PANTHER" id="PTHR33164">
    <property type="entry name" value="TRANSCRIPTIONAL REGULATOR, MARR FAMILY"/>
    <property type="match status" value="1"/>
</dbReference>
<reference evidence="3" key="1">
    <citation type="submission" date="2019-10" db="EMBL/GenBank/DDBJ databases">
        <title>Streptomyces sp. nov., a novel actinobacterium isolated from alkaline environment.</title>
        <authorList>
            <person name="Golinska P."/>
        </authorList>
    </citation>
    <scope>NUCLEOTIDE SEQUENCE [LARGE SCALE GENOMIC DNA]</scope>
    <source>
        <strain evidence="3">DSM 42118</strain>
    </source>
</reference>
<dbReference type="Pfam" id="PF12802">
    <property type="entry name" value="MarR_2"/>
    <property type="match status" value="1"/>
</dbReference>
<proteinExistence type="predicted"/>
<dbReference type="GO" id="GO:0003700">
    <property type="term" value="F:DNA-binding transcription factor activity"/>
    <property type="evidence" value="ECO:0007669"/>
    <property type="project" value="InterPro"/>
</dbReference>
<dbReference type="AlphaFoldDB" id="A0A7W3Y2Q9"/>
<name>A0A7W3Y2Q9_9ACTN</name>
<dbReference type="InterPro" id="IPR039422">
    <property type="entry name" value="MarR/SlyA-like"/>
</dbReference>
<accession>A0A7W3Y2Q9</accession>
<evidence type="ECO:0000313" key="3">
    <source>
        <dbReference type="Proteomes" id="UP000538929"/>
    </source>
</evidence>
<dbReference type="Proteomes" id="UP000538929">
    <property type="component" value="Unassembled WGS sequence"/>
</dbReference>
<evidence type="ECO:0000313" key="2">
    <source>
        <dbReference type="EMBL" id="MBB0245532.1"/>
    </source>
</evidence>